<dbReference type="Proteomes" id="UP000242444">
    <property type="component" value="Unassembled WGS sequence"/>
</dbReference>
<gene>
    <name evidence="1" type="ORF">CFN78_17900</name>
</gene>
<protein>
    <submittedName>
        <fullName evidence="1">Uncharacterized protein</fullName>
    </submittedName>
</protein>
<proteinExistence type="predicted"/>
<evidence type="ECO:0000313" key="2">
    <source>
        <dbReference type="Proteomes" id="UP000242444"/>
    </source>
</evidence>
<sequence length="199" mass="20156">MHAVDTMFVFLAAQADPAGHRVDRPGPAGGTAYVWVPDAAAAARVVAEQARVGAGLVELYRGFDLRAAEPVLRAADGRVPVGVSGWGPAGTTGPDAPRDSVMIVGAGERELELGPFTTDIGGLRTTVVPVGDEAGVERAAARAAADGADLIELCGGTELVTAARAQRAAGGVPVVLVGWPFESITGAAAYRAAFEARAN</sequence>
<name>A0A263D1P3_9PSEU</name>
<keyword evidence="2" id="KW-1185">Reference proteome</keyword>
<dbReference type="Pfam" id="PF20116">
    <property type="entry name" value="DUF6506"/>
    <property type="match status" value="2"/>
</dbReference>
<dbReference type="InterPro" id="IPR045441">
    <property type="entry name" value="DUF6506"/>
</dbReference>
<dbReference type="EMBL" id="NKYE01000010">
    <property type="protein sequence ID" value="OZM72008.1"/>
    <property type="molecule type" value="Genomic_DNA"/>
</dbReference>
<accession>A0A263D1P3</accession>
<organism evidence="1 2">
    <name type="scientific">Amycolatopsis antarctica</name>
    <dbReference type="NCBI Taxonomy" id="1854586"/>
    <lineage>
        <taxon>Bacteria</taxon>
        <taxon>Bacillati</taxon>
        <taxon>Actinomycetota</taxon>
        <taxon>Actinomycetes</taxon>
        <taxon>Pseudonocardiales</taxon>
        <taxon>Pseudonocardiaceae</taxon>
        <taxon>Amycolatopsis</taxon>
    </lineage>
</organism>
<evidence type="ECO:0000313" key="1">
    <source>
        <dbReference type="EMBL" id="OZM72008.1"/>
    </source>
</evidence>
<dbReference type="InParanoid" id="A0A263D1P3"/>
<comment type="caution">
    <text evidence="1">The sequence shown here is derived from an EMBL/GenBank/DDBJ whole genome shotgun (WGS) entry which is preliminary data.</text>
</comment>
<dbReference type="AlphaFoldDB" id="A0A263D1P3"/>
<reference evidence="1 2" key="1">
    <citation type="submission" date="2017-07" db="EMBL/GenBank/DDBJ databases">
        <title>Amycolatopsis antarcticus sp. nov., isolated from the surface of an Antarcticus brown macroalga.</title>
        <authorList>
            <person name="Wang J."/>
            <person name="Leiva S."/>
            <person name="Huang J."/>
            <person name="Huang Y."/>
        </authorList>
    </citation>
    <scope>NUCLEOTIDE SEQUENCE [LARGE SCALE GENOMIC DNA]</scope>
    <source>
        <strain evidence="1 2">AU-G6</strain>
    </source>
</reference>
<dbReference type="RefSeq" id="WP_094863964.1">
    <property type="nucleotide sequence ID" value="NZ_NKYE01000010.1"/>
</dbReference>
<dbReference type="OrthoDB" id="8595161at2"/>